<evidence type="ECO:0000313" key="4">
    <source>
        <dbReference type="Proteomes" id="UP000015480"/>
    </source>
</evidence>
<dbReference type="EMBL" id="CP006652">
    <property type="protein sequence ID" value="AGT10693.1"/>
    <property type="molecule type" value="Genomic_DNA"/>
</dbReference>
<dbReference type="Pfam" id="PF02195">
    <property type="entry name" value="ParB_N"/>
    <property type="match status" value="1"/>
</dbReference>
<accession>S5YGU8</accession>
<dbReference type="NCBIfam" id="TIGR00180">
    <property type="entry name" value="parB_part"/>
    <property type="match status" value="1"/>
</dbReference>
<reference evidence="3 4" key="1">
    <citation type="journal article" date="2014" name="BMC Genomics">
        <title>Architecture and functions of a multipartite genome of the methylotrophic bacterium Paracoccus aminophilus JCM 7686, containing primary and secondary chromids.</title>
        <authorList>
            <person name="Dziewit L."/>
            <person name="Czarnecki J."/>
            <person name="Wibberg D."/>
            <person name="Radlinska M."/>
            <person name="Mrozek P."/>
            <person name="Szymczak M."/>
            <person name="Schluter A."/>
            <person name="Puhler A."/>
            <person name="Bartosik D."/>
        </authorList>
    </citation>
    <scope>NUCLEOTIDE SEQUENCE [LARGE SCALE GENOMIC DNA]</scope>
    <source>
        <strain evidence="3">JCM 7686</strain>
        <plasmid evidence="4">Plasmid pAMI4</plasmid>
    </source>
</reference>
<dbReference type="PANTHER" id="PTHR33375">
    <property type="entry name" value="CHROMOSOME-PARTITIONING PROTEIN PARB-RELATED"/>
    <property type="match status" value="1"/>
</dbReference>
<dbReference type="Proteomes" id="UP000015480">
    <property type="component" value="Plasmid pAMI4"/>
</dbReference>
<sequence>MARKDLLKGLMQAAVEPAPDDPAPPRYGRGAVGAVSRGIDDLKRRAILDVPPDLIDNAGLRDRLDEDPAGSLALQASISEYGQQVPVLLRHHPNIEGRYEVVYGRRRVAALKALKLPVKAMVRQLDDRELVIAQGQENSARKDLSFIEKALFAQQMAKSGYERKVICDALAIDKTVLSRMLTVVETLPAELVYAIGSAPSVGRDRWLALARRLEGADLAAAIEAAVAGGSDERFEQAFAALAPPRAASTGARALRDSRGRAFGAARASKRRMVIELSGEGRAFGDWLADQLPEIHRNWLENKAKSDG</sequence>
<dbReference type="GO" id="GO:0005694">
    <property type="term" value="C:chromosome"/>
    <property type="evidence" value="ECO:0007669"/>
    <property type="project" value="TreeGrafter"/>
</dbReference>
<proteinExistence type="inferred from homology"/>
<dbReference type="RefSeq" id="WP_020952178.1">
    <property type="nucleotide sequence ID" value="NC_022049.1"/>
</dbReference>
<dbReference type="InterPro" id="IPR011111">
    <property type="entry name" value="Plasmid_RepB"/>
</dbReference>
<comment type="similarity">
    <text evidence="1">Belongs to the ParB family.</text>
</comment>
<dbReference type="InterPro" id="IPR036086">
    <property type="entry name" value="ParB/Sulfiredoxin_sf"/>
</dbReference>
<name>S5YGU8_PARAH</name>
<dbReference type="OrthoDB" id="7908920at2"/>
<dbReference type="GO" id="GO:0003677">
    <property type="term" value="F:DNA binding"/>
    <property type="evidence" value="ECO:0007669"/>
    <property type="project" value="InterPro"/>
</dbReference>
<dbReference type="Gene3D" id="3.90.1530.30">
    <property type="match status" value="1"/>
</dbReference>
<dbReference type="AlphaFoldDB" id="S5YGU8"/>
<dbReference type="Gene3D" id="1.10.10.2830">
    <property type="match status" value="1"/>
</dbReference>
<dbReference type="InterPro" id="IPR037972">
    <property type="entry name" value="RepB_N"/>
</dbReference>
<dbReference type="InterPro" id="IPR004437">
    <property type="entry name" value="ParB/RepB/Spo0J"/>
</dbReference>
<dbReference type="GO" id="GO:0007059">
    <property type="term" value="P:chromosome segregation"/>
    <property type="evidence" value="ECO:0007669"/>
    <property type="project" value="TreeGrafter"/>
</dbReference>
<evidence type="ECO:0000313" key="3">
    <source>
        <dbReference type="EMBL" id="AGT10693.1"/>
    </source>
</evidence>
<feature type="domain" description="ParB-like N-terminal" evidence="2">
    <location>
        <begin position="48"/>
        <end position="139"/>
    </location>
</feature>
<dbReference type="InterPro" id="IPR050336">
    <property type="entry name" value="Chromosome_partition/occlusion"/>
</dbReference>
<dbReference type="PATRIC" id="fig|1367847.3.peg.3625"/>
<dbReference type="SUPFAM" id="SSF109709">
    <property type="entry name" value="KorB DNA-binding domain-like"/>
    <property type="match status" value="1"/>
</dbReference>
<dbReference type="PANTHER" id="PTHR33375:SF1">
    <property type="entry name" value="CHROMOSOME-PARTITIONING PROTEIN PARB-RELATED"/>
    <property type="match status" value="1"/>
</dbReference>
<dbReference type="HOGENOM" id="CLU_069128_0_0_5"/>
<dbReference type="InterPro" id="IPR003115">
    <property type="entry name" value="ParB_N"/>
</dbReference>
<protein>
    <submittedName>
        <fullName evidence="3">Replication protein B</fullName>
    </submittedName>
</protein>
<evidence type="ECO:0000256" key="1">
    <source>
        <dbReference type="ARBA" id="ARBA00006295"/>
    </source>
</evidence>
<dbReference type="SMART" id="SM00470">
    <property type="entry name" value="ParB"/>
    <property type="match status" value="1"/>
</dbReference>
<dbReference type="NCBIfam" id="TIGR03454">
    <property type="entry name" value="partition_RepB"/>
    <property type="match status" value="1"/>
</dbReference>
<geneLocation type="plasmid" evidence="3 4">
    <name>pAMI4</name>
</geneLocation>
<dbReference type="Pfam" id="PF07506">
    <property type="entry name" value="RepB"/>
    <property type="match status" value="1"/>
</dbReference>
<organism evidence="3 4">
    <name type="scientific">Paracoccus aminophilus JCM 7686</name>
    <dbReference type="NCBI Taxonomy" id="1367847"/>
    <lineage>
        <taxon>Bacteria</taxon>
        <taxon>Pseudomonadati</taxon>
        <taxon>Pseudomonadota</taxon>
        <taxon>Alphaproteobacteria</taxon>
        <taxon>Rhodobacterales</taxon>
        <taxon>Paracoccaceae</taxon>
        <taxon>Paracoccus</taxon>
    </lineage>
</organism>
<dbReference type="SUPFAM" id="SSF110849">
    <property type="entry name" value="ParB/Sulfiredoxin"/>
    <property type="match status" value="1"/>
</dbReference>
<dbReference type="KEGG" id="pami:JCM7686_pAMI4p002"/>
<keyword evidence="4" id="KW-1185">Reference proteome</keyword>
<dbReference type="eggNOG" id="COG1475">
    <property type="taxonomic scope" value="Bacteria"/>
</dbReference>
<dbReference type="InterPro" id="IPR017819">
    <property type="entry name" value="Plasmid_partition_RepB"/>
</dbReference>
<evidence type="ECO:0000259" key="2">
    <source>
        <dbReference type="SMART" id="SM00470"/>
    </source>
</evidence>
<dbReference type="CDD" id="cd16405">
    <property type="entry name" value="RepB_like_N"/>
    <property type="match status" value="1"/>
</dbReference>
<keyword evidence="3" id="KW-0614">Plasmid</keyword>
<gene>
    <name evidence="3" type="ORF">JCM7686_pAMI4p002</name>
</gene>